<protein>
    <submittedName>
        <fullName evidence="2">O-antigen polysaccharide polymerase Wzy-like protein</fullName>
    </submittedName>
</protein>
<dbReference type="OrthoDB" id="2085807at2"/>
<sequence length="461" mass="53275">MLKRKTSIYFTIKGLLVGVFIVLNLFILFINLNRFSETTSSFFLSYVMLNTLLVVILFNKKFSPLLCTILVFFYIFMWLTPIFQIKQGVFPNTLLVNASDVNRTNIYISLFLVSIIIGYKIPITKGNIKENIISNKIVNIAFIFSLTVTVIFGNVIFKRLVQSNVGLDVESSTRLIIDKFIFMIPFAYTVLVLTKGKELKHKMHFLFASLMVLIYYNPLVQKRNSLGPILLMIFFYLIRKRINNFTYIALNLLILLFVFPLAKIITHNPSLVLDNLSSLKSSIQNISLIREYTGLDYDAYSNIIATNNYVNLFGFQYGKQLMGDFLFFIPRKIWELKPLNTGMLIGRYLMYNNGMWFDNLSNPIVSEAFIDFGIIGIVVYGLIIGRLANFIEISIRDNFSFIVALFVSQHFIFLLRGDLMNGIAYLVGPLLAIVIFKAINKYFYKHEIYYQILNTHKIQTK</sequence>
<dbReference type="RefSeq" id="WP_133629347.1">
    <property type="nucleotide sequence ID" value="NZ_SOAZ01000036.1"/>
</dbReference>
<proteinExistence type="predicted"/>
<keyword evidence="1" id="KW-0812">Transmembrane</keyword>
<keyword evidence="3" id="KW-1185">Reference proteome</keyword>
<organism evidence="2 3">
    <name type="scientific">Fonticella tunisiensis</name>
    <dbReference type="NCBI Taxonomy" id="1096341"/>
    <lineage>
        <taxon>Bacteria</taxon>
        <taxon>Bacillati</taxon>
        <taxon>Bacillota</taxon>
        <taxon>Clostridia</taxon>
        <taxon>Eubacteriales</taxon>
        <taxon>Clostridiaceae</taxon>
        <taxon>Fonticella</taxon>
    </lineage>
</organism>
<dbReference type="EMBL" id="SOAZ01000036">
    <property type="protein sequence ID" value="TDT46082.1"/>
    <property type="molecule type" value="Genomic_DNA"/>
</dbReference>
<feature type="transmembrane region" description="Helical" evidence="1">
    <location>
        <begin position="245"/>
        <end position="265"/>
    </location>
</feature>
<feature type="transmembrane region" description="Helical" evidence="1">
    <location>
        <begin position="201"/>
        <end position="217"/>
    </location>
</feature>
<dbReference type="AlphaFoldDB" id="A0A4R7K6B9"/>
<dbReference type="Proteomes" id="UP000295325">
    <property type="component" value="Unassembled WGS sequence"/>
</dbReference>
<comment type="caution">
    <text evidence="2">The sequence shown here is derived from an EMBL/GenBank/DDBJ whole genome shotgun (WGS) entry which is preliminary data.</text>
</comment>
<accession>A0A4R7K6B9</accession>
<feature type="transmembrane region" description="Helical" evidence="1">
    <location>
        <begin position="399"/>
        <end position="416"/>
    </location>
</feature>
<feature type="transmembrane region" description="Helical" evidence="1">
    <location>
        <begin position="12"/>
        <end position="32"/>
    </location>
</feature>
<feature type="transmembrane region" description="Helical" evidence="1">
    <location>
        <begin position="422"/>
        <end position="439"/>
    </location>
</feature>
<keyword evidence="1" id="KW-1133">Transmembrane helix</keyword>
<feature type="transmembrane region" description="Helical" evidence="1">
    <location>
        <begin position="137"/>
        <end position="156"/>
    </location>
</feature>
<feature type="transmembrane region" description="Helical" evidence="1">
    <location>
        <begin position="368"/>
        <end position="387"/>
    </location>
</feature>
<feature type="transmembrane region" description="Helical" evidence="1">
    <location>
        <begin position="176"/>
        <end position="194"/>
    </location>
</feature>
<feature type="transmembrane region" description="Helical" evidence="1">
    <location>
        <begin position="223"/>
        <end position="238"/>
    </location>
</feature>
<gene>
    <name evidence="2" type="ORF">EDD71_1367</name>
</gene>
<name>A0A4R7K6B9_9CLOT</name>
<feature type="transmembrane region" description="Helical" evidence="1">
    <location>
        <begin position="65"/>
        <end position="85"/>
    </location>
</feature>
<evidence type="ECO:0000313" key="2">
    <source>
        <dbReference type="EMBL" id="TDT46082.1"/>
    </source>
</evidence>
<reference evidence="2 3" key="1">
    <citation type="submission" date="2019-03" db="EMBL/GenBank/DDBJ databases">
        <title>Genomic Encyclopedia of Type Strains, Phase IV (KMG-IV): sequencing the most valuable type-strain genomes for metagenomic binning, comparative biology and taxonomic classification.</title>
        <authorList>
            <person name="Goeker M."/>
        </authorList>
    </citation>
    <scope>NUCLEOTIDE SEQUENCE [LARGE SCALE GENOMIC DNA]</scope>
    <source>
        <strain evidence="2 3">DSM 24455</strain>
    </source>
</reference>
<evidence type="ECO:0000256" key="1">
    <source>
        <dbReference type="SAM" id="Phobius"/>
    </source>
</evidence>
<keyword evidence="1" id="KW-0472">Membrane</keyword>
<feature type="transmembrane region" description="Helical" evidence="1">
    <location>
        <begin position="38"/>
        <end position="58"/>
    </location>
</feature>
<evidence type="ECO:0000313" key="3">
    <source>
        <dbReference type="Proteomes" id="UP000295325"/>
    </source>
</evidence>
<feature type="transmembrane region" description="Helical" evidence="1">
    <location>
        <begin position="105"/>
        <end position="125"/>
    </location>
</feature>